<dbReference type="GO" id="GO:0006082">
    <property type="term" value="P:organic acid metabolic process"/>
    <property type="evidence" value="ECO:0007669"/>
    <property type="project" value="TreeGrafter"/>
</dbReference>
<dbReference type="Pfam" id="PF00067">
    <property type="entry name" value="p450"/>
    <property type="match status" value="1"/>
</dbReference>
<dbReference type="SUPFAM" id="SSF48264">
    <property type="entry name" value="Cytochrome P450"/>
    <property type="match status" value="1"/>
</dbReference>
<protein>
    <recommendedName>
        <fullName evidence="7">Cytochrome P450</fullName>
    </recommendedName>
</protein>
<evidence type="ECO:0000313" key="6">
    <source>
        <dbReference type="Proteomes" id="UP000694403"/>
    </source>
</evidence>
<keyword evidence="4" id="KW-0472">Membrane</keyword>
<dbReference type="GO" id="GO:0006805">
    <property type="term" value="P:xenobiotic metabolic process"/>
    <property type="evidence" value="ECO:0007669"/>
    <property type="project" value="TreeGrafter"/>
</dbReference>
<dbReference type="InterPro" id="IPR001128">
    <property type="entry name" value="Cyt_P450"/>
</dbReference>
<reference evidence="5" key="2">
    <citation type="submission" date="2025-09" db="UniProtKB">
        <authorList>
            <consortium name="Ensembl"/>
        </authorList>
    </citation>
    <scope>IDENTIFICATION</scope>
</reference>
<dbReference type="GO" id="GO:0005506">
    <property type="term" value="F:iron ion binding"/>
    <property type="evidence" value="ECO:0007669"/>
    <property type="project" value="InterPro"/>
</dbReference>
<reference evidence="5" key="1">
    <citation type="submission" date="2025-08" db="UniProtKB">
        <authorList>
            <consortium name="Ensembl"/>
        </authorList>
    </citation>
    <scope>IDENTIFICATION</scope>
</reference>
<dbReference type="PANTHER" id="PTHR24300">
    <property type="entry name" value="CYTOCHROME P450 508A4-RELATED"/>
    <property type="match status" value="1"/>
</dbReference>
<keyword evidence="2" id="KW-0479">Metal-binding</keyword>
<dbReference type="Proteomes" id="UP000694403">
    <property type="component" value="Unplaced"/>
</dbReference>
<dbReference type="InterPro" id="IPR036396">
    <property type="entry name" value="Cyt_P450_sf"/>
</dbReference>
<evidence type="ECO:0000256" key="1">
    <source>
        <dbReference type="ARBA" id="ARBA00010617"/>
    </source>
</evidence>
<proteinExistence type="inferred from homology"/>
<accession>A0A8C3SHG9</accession>
<comment type="similarity">
    <text evidence="1">Belongs to the cytochrome P450 family.</text>
</comment>
<dbReference type="GO" id="GO:0020037">
    <property type="term" value="F:heme binding"/>
    <property type="evidence" value="ECO:0007669"/>
    <property type="project" value="InterPro"/>
</dbReference>
<organism evidence="5 6">
    <name type="scientific">Chelydra serpentina</name>
    <name type="common">Snapping turtle</name>
    <name type="synonym">Testudo serpentina</name>
    <dbReference type="NCBI Taxonomy" id="8475"/>
    <lineage>
        <taxon>Eukaryota</taxon>
        <taxon>Metazoa</taxon>
        <taxon>Chordata</taxon>
        <taxon>Craniata</taxon>
        <taxon>Vertebrata</taxon>
        <taxon>Euteleostomi</taxon>
        <taxon>Archelosauria</taxon>
        <taxon>Testudinata</taxon>
        <taxon>Testudines</taxon>
        <taxon>Cryptodira</taxon>
        <taxon>Durocryptodira</taxon>
        <taxon>Americhelydia</taxon>
        <taxon>Chelydroidea</taxon>
        <taxon>Chelydridae</taxon>
        <taxon>Chelydra</taxon>
    </lineage>
</organism>
<keyword evidence="4" id="KW-0812">Transmembrane</keyword>
<keyword evidence="4" id="KW-1133">Transmembrane helix</keyword>
<dbReference type="Gene3D" id="1.10.630.10">
    <property type="entry name" value="Cytochrome P450"/>
    <property type="match status" value="1"/>
</dbReference>
<evidence type="ECO:0008006" key="7">
    <source>
        <dbReference type="Google" id="ProtNLM"/>
    </source>
</evidence>
<evidence type="ECO:0000313" key="5">
    <source>
        <dbReference type="Ensembl" id="ENSCSRP00000013900.1"/>
    </source>
</evidence>
<dbReference type="GO" id="GO:0016712">
    <property type="term" value="F:oxidoreductase activity, acting on paired donors, with incorporation or reduction of molecular oxygen, reduced flavin or flavoprotein as one donor, and incorporation of one atom of oxygen"/>
    <property type="evidence" value="ECO:0007669"/>
    <property type="project" value="TreeGrafter"/>
</dbReference>
<name>A0A8C3SHG9_CHESE</name>
<sequence>LFANFTTLGLSFAVFILLFNHMKHRKRWNNSAPPPHPSPGSVSFPFIGNLLQINFQCPHLPSEKFGKIFSLQVGWKNVVVLNGLEAVKEAKVNGLLLWSIVR</sequence>
<evidence type="ECO:0000256" key="4">
    <source>
        <dbReference type="SAM" id="Phobius"/>
    </source>
</evidence>
<keyword evidence="6" id="KW-1185">Reference proteome</keyword>
<evidence type="ECO:0000256" key="3">
    <source>
        <dbReference type="ARBA" id="ARBA00023004"/>
    </source>
</evidence>
<evidence type="ECO:0000256" key="2">
    <source>
        <dbReference type="ARBA" id="ARBA00022723"/>
    </source>
</evidence>
<feature type="transmembrane region" description="Helical" evidence="4">
    <location>
        <begin position="6"/>
        <end position="22"/>
    </location>
</feature>
<keyword evidence="3" id="KW-0408">Iron</keyword>
<dbReference type="GO" id="GO:0005737">
    <property type="term" value="C:cytoplasm"/>
    <property type="evidence" value="ECO:0007669"/>
    <property type="project" value="TreeGrafter"/>
</dbReference>
<dbReference type="InterPro" id="IPR050182">
    <property type="entry name" value="Cytochrome_P450_fam2"/>
</dbReference>
<dbReference type="Ensembl" id="ENSCSRT00000014482.1">
    <property type="protein sequence ID" value="ENSCSRP00000013900.1"/>
    <property type="gene ID" value="ENSCSRG00000010593.1"/>
</dbReference>
<dbReference type="AlphaFoldDB" id="A0A8C3SHG9"/>
<dbReference type="PANTHER" id="PTHR24300:SF177">
    <property type="entry name" value="CYTOCHROME P450 2J2"/>
    <property type="match status" value="1"/>
</dbReference>